<evidence type="ECO:0000256" key="3">
    <source>
        <dbReference type="ARBA" id="ARBA00022670"/>
    </source>
</evidence>
<evidence type="ECO:0000256" key="5">
    <source>
        <dbReference type="ARBA" id="ARBA00022750"/>
    </source>
</evidence>
<dbReference type="InterPro" id="IPR001872">
    <property type="entry name" value="Peptidase_A8"/>
</dbReference>
<comment type="subcellular location">
    <subcellularLocation>
        <location evidence="9">Cell membrane</location>
        <topology evidence="9">Multi-pass membrane protein</topology>
    </subcellularLocation>
</comment>
<evidence type="ECO:0000256" key="6">
    <source>
        <dbReference type="ARBA" id="ARBA00022801"/>
    </source>
</evidence>
<evidence type="ECO:0000256" key="7">
    <source>
        <dbReference type="ARBA" id="ARBA00022989"/>
    </source>
</evidence>
<comment type="caution">
    <text evidence="11">The sequence shown here is derived from an EMBL/GenBank/DDBJ whole genome shotgun (WGS) entry which is preliminary data.</text>
</comment>
<reference evidence="12" key="1">
    <citation type="journal article" date="2019" name="Int. J. Syst. Evol. Microbiol.">
        <title>The Global Catalogue of Microorganisms (GCM) 10K type strain sequencing project: providing services to taxonomists for standard genome sequencing and annotation.</title>
        <authorList>
            <consortium name="The Broad Institute Genomics Platform"/>
            <consortium name="The Broad Institute Genome Sequencing Center for Infectious Disease"/>
            <person name="Wu L."/>
            <person name="Ma J."/>
        </authorList>
    </citation>
    <scope>NUCLEOTIDE SEQUENCE [LARGE SCALE GENOMIC DNA]</scope>
    <source>
        <strain evidence="12">CGMCC 4.7645</strain>
    </source>
</reference>
<comment type="pathway">
    <text evidence="9">Protein modification; lipoprotein biosynthesis (signal peptide cleavage).</text>
</comment>
<dbReference type="Pfam" id="PF01252">
    <property type="entry name" value="Peptidase_A8"/>
    <property type="match status" value="1"/>
</dbReference>
<gene>
    <name evidence="9 11" type="primary">lspA</name>
    <name evidence="11" type="ORF">ACFSXZ_31705</name>
</gene>
<dbReference type="Proteomes" id="UP001597417">
    <property type="component" value="Unassembled WGS sequence"/>
</dbReference>
<accession>A0ABW5G1S7</accession>
<dbReference type="EMBL" id="JBHUKR010000021">
    <property type="protein sequence ID" value="MFD2420905.1"/>
    <property type="molecule type" value="Genomic_DNA"/>
</dbReference>
<dbReference type="PANTHER" id="PTHR33695">
    <property type="entry name" value="LIPOPROTEIN SIGNAL PEPTIDASE"/>
    <property type="match status" value="1"/>
</dbReference>
<evidence type="ECO:0000313" key="11">
    <source>
        <dbReference type="EMBL" id="MFD2420905.1"/>
    </source>
</evidence>
<organism evidence="11 12">
    <name type="scientific">Amycolatopsis pigmentata</name>
    <dbReference type="NCBI Taxonomy" id="450801"/>
    <lineage>
        <taxon>Bacteria</taxon>
        <taxon>Bacillati</taxon>
        <taxon>Actinomycetota</taxon>
        <taxon>Actinomycetes</taxon>
        <taxon>Pseudonocardiales</taxon>
        <taxon>Pseudonocardiaceae</taxon>
        <taxon>Amycolatopsis</taxon>
    </lineage>
</organism>
<keyword evidence="6 9" id="KW-0378">Hydrolase</keyword>
<proteinExistence type="inferred from homology"/>
<keyword evidence="5 9" id="KW-0064">Aspartyl protease</keyword>
<evidence type="ECO:0000256" key="10">
    <source>
        <dbReference type="RuleBase" id="RU004181"/>
    </source>
</evidence>
<comment type="function">
    <text evidence="9">This protein specifically catalyzes the removal of signal peptides from prolipoproteins.</text>
</comment>
<comment type="similarity">
    <text evidence="1 9 10">Belongs to the peptidase A8 family.</text>
</comment>
<protein>
    <recommendedName>
        <fullName evidence="9">Lipoprotein signal peptidase</fullName>
        <ecNumber evidence="9">3.4.23.36</ecNumber>
    </recommendedName>
    <alternativeName>
        <fullName evidence="9">Prolipoprotein signal peptidase</fullName>
    </alternativeName>
    <alternativeName>
        <fullName evidence="9">Signal peptidase II</fullName>
        <shortName evidence="9">SPase II</shortName>
    </alternativeName>
</protein>
<dbReference type="NCBIfam" id="TIGR00077">
    <property type="entry name" value="lspA"/>
    <property type="match status" value="1"/>
</dbReference>
<keyword evidence="2 9" id="KW-1003">Cell membrane</keyword>
<keyword evidence="4 9" id="KW-0812">Transmembrane</keyword>
<dbReference type="GO" id="GO:0004190">
    <property type="term" value="F:aspartic-type endopeptidase activity"/>
    <property type="evidence" value="ECO:0007669"/>
    <property type="project" value="UniProtKB-EC"/>
</dbReference>
<dbReference type="PANTHER" id="PTHR33695:SF1">
    <property type="entry name" value="LIPOPROTEIN SIGNAL PEPTIDASE"/>
    <property type="match status" value="1"/>
</dbReference>
<sequence length="167" mass="17577">MSADPPLPSRRLRVVLPLAALVLAVDQGTKLWAESALADRMPIPVIDGFLRLRLLRNPGAAFSLGTGSTWVFTILAAAAVVVIFTFALRPQPTGRAVALGLLLGGATTHLLDRLFRAPGFGRGAVVDFIDYNGWFVGNVADIALTVGAVLLIVLGFSGNGDEQLGED</sequence>
<keyword evidence="3 9" id="KW-0645">Protease</keyword>
<evidence type="ECO:0000256" key="2">
    <source>
        <dbReference type="ARBA" id="ARBA00022475"/>
    </source>
</evidence>
<feature type="active site" evidence="9">
    <location>
        <position position="127"/>
    </location>
</feature>
<evidence type="ECO:0000313" key="12">
    <source>
        <dbReference type="Proteomes" id="UP001597417"/>
    </source>
</evidence>
<evidence type="ECO:0000256" key="1">
    <source>
        <dbReference type="ARBA" id="ARBA00006139"/>
    </source>
</evidence>
<feature type="active site" evidence="9">
    <location>
        <position position="141"/>
    </location>
</feature>
<evidence type="ECO:0000256" key="8">
    <source>
        <dbReference type="ARBA" id="ARBA00023136"/>
    </source>
</evidence>
<dbReference type="PRINTS" id="PR00781">
    <property type="entry name" value="LIPOSIGPTASE"/>
</dbReference>
<name>A0ABW5G1S7_9PSEU</name>
<dbReference type="RefSeq" id="WP_378269204.1">
    <property type="nucleotide sequence ID" value="NZ_JBHUKR010000021.1"/>
</dbReference>
<feature type="transmembrane region" description="Helical" evidence="9">
    <location>
        <begin position="60"/>
        <end position="84"/>
    </location>
</feature>
<keyword evidence="8 9" id="KW-0472">Membrane</keyword>
<comment type="caution">
    <text evidence="9">Lacks conserved residue(s) required for the propagation of feature annotation.</text>
</comment>
<dbReference type="HAMAP" id="MF_00161">
    <property type="entry name" value="LspA"/>
    <property type="match status" value="1"/>
</dbReference>
<evidence type="ECO:0000256" key="9">
    <source>
        <dbReference type="HAMAP-Rule" id="MF_00161"/>
    </source>
</evidence>
<keyword evidence="7 9" id="KW-1133">Transmembrane helix</keyword>
<dbReference type="EC" id="3.4.23.36" evidence="9"/>
<comment type="catalytic activity">
    <reaction evidence="9">
        <text>Release of signal peptides from bacterial membrane prolipoproteins. Hydrolyzes -Xaa-Yaa-Zaa-|-(S,diacylglyceryl)Cys-, in which Xaa is hydrophobic (preferably Leu), and Yaa (Ala or Ser) and Zaa (Gly or Ala) have small, neutral side chains.</text>
        <dbReference type="EC" id="3.4.23.36"/>
    </reaction>
</comment>
<evidence type="ECO:0000256" key="4">
    <source>
        <dbReference type="ARBA" id="ARBA00022692"/>
    </source>
</evidence>
<keyword evidence="12" id="KW-1185">Reference proteome</keyword>
<feature type="transmembrane region" description="Helical" evidence="9">
    <location>
        <begin position="135"/>
        <end position="156"/>
    </location>
</feature>